<dbReference type="Proteomes" id="UP000662818">
    <property type="component" value="Chromosome"/>
</dbReference>
<organism evidence="7 8">
    <name type="scientific">Nocardioides aromaticivorans</name>
    <dbReference type="NCBI Taxonomy" id="200618"/>
    <lineage>
        <taxon>Bacteria</taxon>
        <taxon>Bacillati</taxon>
        <taxon>Actinomycetota</taxon>
        <taxon>Actinomycetes</taxon>
        <taxon>Propionibacteriales</taxon>
        <taxon>Nocardioidaceae</taxon>
        <taxon>Nocardioides</taxon>
    </lineage>
</organism>
<keyword evidence="3" id="KW-0804">Transcription</keyword>
<evidence type="ECO:0000259" key="6">
    <source>
        <dbReference type="PROSITE" id="PS50977"/>
    </source>
</evidence>
<proteinExistence type="predicted"/>
<accession>A0ABX7PIB2</accession>
<keyword evidence="2 4" id="KW-0238">DNA-binding</keyword>
<dbReference type="SUPFAM" id="SSF46689">
    <property type="entry name" value="Homeodomain-like"/>
    <property type="match status" value="1"/>
</dbReference>
<dbReference type="Gene3D" id="1.10.357.10">
    <property type="entry name" value="Tetracycline Repressor, domain 2"/>
    <property type="match status" value="1"/>
</dbReference>
<protein>
    <submittedName>
        <fullName evidence="7">TetR family transcriptional regulator</fullName>
    </submittedName>
</protein>
<feature type="DNA-binding region" description="H-T-H motif" evidence="4">
    <location>
        <begin position="55"/>
        <end position="74"/>
    </location>
</feature>
<reference evidence="7 8" key="1">
    <citation type="submission" date="2017-06" db="EMBL/GenBank/DDBJ databases">
        <title>Complete Genome Sequence of the Soil Carbazole-Degrading Bacterium Nocardioides aromaticivorans IC177.</title>
        <authorList>
            <person name="Vejarano F."/>
            <person name="Suzuki-Minakuchi C."/>
            <person name="Ohtsubo Y."/>
            <person name="Tsuda M."/>
            <person name="Okada K."/>
            <person name="Nojiri H."/>
        </authorList>
    </citation>
    <scope>NUCLEOTIDE SEQUENCE [LARGE SCALE GENOMIC DNA]</scope>
    <source>
        <strain evidence="7 8">IC177</strain>
    </source>
</reference>
<dbReference type="PANTHER" id="PTHR30055:SF234">
    <property type="entry name" value="HTH-TYPE TRANSCRIPTIONAL REGULATOR BETI"/>
    <property type="match status" value="1"/>
</dbReference>
<sequence length="221" mass="23679">MPGVDVATETPPGAPPGTLLSAKGTRLNRRGLETRRLLLREAVHCLAEGGPEAVSANAVARRAGATWGTIQHQFGDADGLWAAVLDHIAGLAGFAELAVPAHPSVADRVEAVIDLMWRSVQLPTAAAFYQLRSGLPHRRDQLEESFPRTAQAIARWDEEWAALCERSFAGLGLDASKVMRVRHLLPSALRGLFAEGGLGGYVDVEEARQGLRDALTAYLTS</sequence>
<dbReference type="PANTHER" id="PTHR30055">
    <property type="entry name" value="HTH-TYPE TRANSCRIPTIONAL REGULATOR RUTR"/>
    <property type="match status" value="1"/>
</dbReference>
<dbReference type="Pfam" id="PF00440">
    <property type="entry name" value="TetR_N"/>
    <property type="match status" value="1"/>
</dbReference>
<evidence type="ECO:0000256" key="3">
    <source>
        <dbReference type="ARBA" id="ARBA00023163"/>
    </source>
</evidence>
<evidence type="ECO:0000256" key="1">
    <source>
        <dbReference type="ARBA" id="ARBA00023015"/>
    </source>
</evidence>
<dbReference type="PROSITE" id="PS50977">
    <property type="entry name" value="HTH_TETR_2"/>
    <property type="match status" value="1"/>
</dbReference>
<evidence type="ECO:0000256" key="5">
    <source>
        <dbReference type="SAM" id="MobiDB-lite"/>
    </source>
</evidence>
<feature type="region of interest" description="Disordered" evidence="5">
    <location>
        <begin position="1"/>
        <end position="22"/>
    </location>
</feature>
<evidence type="ECO:0000313" key="7">
    <source>
        <dbReference type="EMBL" id="QSR25631.1"/>
    </source>
</evidence>
<dbReference type="InterPro" id="IPR001647">
    <property type="entry name" value="HTH_TetR"/>
</dbReference>
<keyword evidence="8" id="KW-1185">Reference proteome</keyword>
<dbReference type="InterPro" id="IPR009057">
    <property type="entry name" value="Homeodomain-like_sf"/>
</dbReference>
<feature type="domain" description="HTH tetR-type" evidence="6">
    <location>
        <begin position="32"/>
        <end position="92"/>
    </location>
</feature>
<dbReference type="EMBL" id="CP022295">
    <property type="protein sequence ID" value="QSR25631.1"/>
    <property type="molecule type" value="Genomic_DNA"/>
</dbReference>
<evidence type="ECO:0000256" key="4">
    <source>
        <dbReference type="PROSITE-ProRule" id="PRU00335"/>
    </source>
</evidence>
<keyword evidence="1" id="KW-0805">Transcription regulation</keyword>
<dbReference type="InterPro" id="IPR050109">
    <property type="entry name" value="HTH-type_TetR-like_transc_reg"/>
</dbReference>
<name>A0ABX7PIB2_9ACTN</name>
<evidence type="ECO:0000256" key="2">
    <source>
        <dbReference type="ARBA" id="ARBA00023125"/>
    </source>
</evidence>
<gene>
    <name evidence="7" type="ORF">CFH99_08350</name>
</gene>
<evidence type="ECO:0000313" key="8">
    <source>
        <dbReference type="Proteomes" id="UP000662818"/>
    </source>
</evidence>